<organism evidence="1">
    <name type="scientific">viral metagenome</name>
    <dbReference type="NCBI Taxonomy" id="1070528"/>
    <lineage>
        <taxon>unclassified sequences</taxon>
        <taxon>metagenomes</taxon>
        <taxon>organismal metagenomes</taxon>
    </lineage>
</organism>
<dbReference type="EMBL" id="MT143713">
    <property type="protein sequence ID" value="QJB01548.1"/>
    <property type="molecule type" value="Genomic_DNA"/>
</dbReference>
<dbReference type="AlphaFoldDB" id="A0A6M3M2A5"/>
<reference evidence="1" key="1">
    <citation type="submission" date="2020-03" db="EMBL/GenBank/DDBJ databases">
        <title>The deep terrestrial virosphere.</title>
        <authorList>
            <person name="Holmfeldt K."/>
            <person name="Nilsson E."/>
            <person name="Simone D."/>
            <person name="Lopez-Fernandez M."/>
            <person name="Wu X."/>
            <person name="de Brujin I."/>
            <person name="Lundin D."/>
            <person name="Andersson A."/>
            <person name="Bertilsson S."/>
            <person name="Dopson M."/>
        </authorList>
    </citation>
    <scope>NUCLEOTIDE SEQUENCE</scope>
    <source>
        <strain evidence="1">MM171B02402</strain>
    </source>
</reference>
<evidence type="ECO:0000313" key="1">
    <source>
        <dbReference type="EMBL" id="QJB01548.1"/>
    </source>
</evidence>
<name>A0A6M3M2A5_9ZZZZ</name>
<sequence length="63" mass="7326">MGTRATDRLSDWLTTAQAAELLGVTPRRVRQLAKVELRIEYKMVSDRLMLVKRIDVERLAEVR</sequence>
<accession>A0A6M3M2A5</accession>
<proteinExistence type="predicted"/>
<protein>
    <submittedName>
        <fullName evidence="1">Putative DNA binding, helix-turn-helix domain containing protein</fullName>
    </submittedName>
</protein>
<gene>
    <name evidence="1" type="ORF">MM171B02402_0005</name>
</gene>